<evidence type="ECO:0000256" key="1">
    <source>
        <dbReference type="ARBA" id="ARBA00005080"/>
    </source>
</evidence>
<dbReference type="InterPro" id="IPR043134">
    <property type="entry name" value="GTP-CH-I_N"/>
</dbReference>
<dbReference type="InterPro" id="IPR001474">
    <property type="entry name" value="GTP_CycHdrlase_I"/>
</dbReference>
<dbReference type="InterPro" id="IPR043133">
    <property type="entry name" value="GTP-CH-I_C/QueF"/>
</dbReference>
<protein>
    <recommendedName>
        <fullName evidence="2">GTP cyclohydrolase I</fullName>
        <ecNumber evidence="2">3.5.4.16</ecNumber>
    </recommendedName>
</protein>
<keyword evidence="3 5" id="KW-0378">Hydrolase</keyword>
<organism evidence="5">
    <name type="scientific">human gut metagenome</name>
    <dbReference type="NCBI Taxonomy" id="408170"/>
    <lineage>
        <taxon>unclassified sequences</taxon>
        <taxon>metagenomes</taxon>
        <taxon>organismal metagenomes</taxon>
    </lineage>
</organism>
<dbReference type="GO" id="GO:0046654">
    <property type="term" value="P:tetrahydrofolate biosynthetic process"/>
    <property type="evidence" value="ECO:0007669"/>
    <property type="project" value="InterPro"/>
</dbReference>
<evidence type="ECO:0000256" key="3">
    <source>
        <dbReference type="ARBA" id="ARBA00022801"/>
    </source>
</evidence>
<dbReference type="SUPFAM" id="SSF55620">
    <property type="entry name" value="Tetrahydrobiopterin biosynthesis enzymes-like"/>
    <property type="match status" value="1"/>
</dbReference>
<sequence>MEAITPNAEDIIGALKTLIRAIGEDPDREGLIGTPDRIMRMWKEIFRGYDPAQKPKITTFANEEGMSDIVFDCGDYYSMCEHHILPFFGRYYFAYIPSPKGRILGISKVARVVGYCAARLQLQERLARDI</sequence>
<gene>
    <name evidence="5" type="ORF">LEA_11752</name>
</gene>
<dbReference type="EC" id="3.5.4.16" evidence="2"/>
<dbReference type="GO" id="GO:0003934">
    <property type="term" value="F:GTP cyclohydrolase I activity"/>
    <property type="evidence" value="ECO:0007669"/>
    <property type="project" value="UniProtKB-EC"/>
</dbReference>
<dbReference type="PANTHER" id="PTHR11109:SF7">
    <property type="entry name" value="GTP CYCLOHYDROLASE 1"/>
    <property type="match status" value="1"/>
</dbReference>
<dbReference type="GO" id="GO:0005525">
    <property type="term" value="F:GTP binding"/>
    <property type="evidence" value="ECO:0007669"/>
    <property type="project" value="TreeGrafter"/>
</dbReference>
<dbReference type="EMBL" id="AJWY01007932">
    <property type="protein sequence ID" value="EKC62614.1"/>
    <property type="molecule type" value="Genomic_DNA"/>
</dbReference>
<dbReference type="GO" id="GO:0006729">
    <property type="term" value="P:tetrahydrobiopterin biosynthetic process"/>
    <property type="evidence" value="ECO:0007669"/>
    <property type="project" value="TreeGrafter"/>
</dbReference>
<comment type="caution">
    <text evidence="5">The sequence shown here is derived from an EMBL/GenBank/DDBJ whole genome shotgun (WGS) entry which is preliminary data.</text>
</comment>
<dbReference type="PANTHER" id="PTHR11109">
    <property type="entry name" value="GTP CYCLOHYDROLASE I"/>
    <property type="match status" value="1"/>
</dbReference>
<dbReference type="GO" id="GO:0005737">
    <property type="term" value="C:cytoplasm"/>
    <property type="evidence" value="ECO:0007669"/>
    <property type="project" value="TreeGrafter"/>
</dbReference>
<accession>K1T4X2</accession>
<dbReference type="Gene3D" id="1.10.286.10">
    <property type="match status" value="1"/>
</dbReference>
<dbReference type="InterPro" id="IPR020602">
    <property type="entry name" value="GTP_CycHdrlase_I_dom"/>
</dbReference>
<evidence type="ECO:0000259" key="4">
    <source>
        <dbReference type="Pfam" id="PF01227"/>
    </source>
</evidence>
<proteinExistence type="predicted"/>
<dbReference type="Pfam" id="PF01227">
    <property type="entry name" value="GTP_cyclohydroI"/>
    <property type="match status" value="1"/>
</dbReference>
<evidence type="ECO:0000313" key="5">
    <source>
        <dbReference type="EMBL" id="EKC62614.1"/>
    </source>
</evidence>
<reference evidence="5" key="1">
    <citation type="journal article" date="2013" name="Environ. Microbiol.">
        <title>Microbiota from the distal guts of lean and obese adolescents exhibit partial functional redundancy besides clear differences in community structure.</title>
        <authorList>
            <person name="Ferrer M."/>
            <person name="Ruiz A."/>
            <person name="Lanza F."/>
            <person name="Haange S.B."/>
            <person name="Oberbach A."/>
            <person name="Till H."/>
            <person name="Bargiela R."/>
            <person name="Campoy C."/>
            <person name="Segura M.T."/>
            <person name="Richter M."/>
            <person name="von Bergen M."/>
            <person name="Seifert J."/>
            <person name="Suarez A."/>
        </authorList>
    </citation>
    <scope>NUCLEOTIDE SEQUENCE</scope>
</reference>
<name>K1T4X2_9ZZZZ</name>
<comment type="pathway">
    <text evidence="1">Cofactor biosynthesis; 7,8-dihydroneopterin triphosphate biosynthesis; 7,8-dihydroneopterin triphosphate from GTP: step 1/1.</text>
</comment>
<evidence type="ECO:0000256" key="2">
    <source>
        <dbReference type="ARBA" id="ARBA00012715"/>
    </source>
</evidence>
<feature type="domain" description="GTP cyclohydrolase I" evidence="4">
    <location>
        <begin position="14"/>
        <end position="130"/>
    </location>
</feature>
<feature type="non-terminal residue" evidence="5">
    <location>
        <position position="130"/>
    </location>
</feature>
<dbReference type="UniPathway" id="UPA00848">
    <property type="reaction ID" value="UER00151"/>
</dbReference>
<dbReference type="Gene3D" id="3.30.1130.10">
    <property type="match status" value="1"/>
</dbReference>
<dbReference type="GO" id="GO:0008270">
    <property type="term" value="F:zinc ion binding"/>
    <property type="evidence" value="ECO:0007669"/>
    <property type="project" value="TreeGrafter"/>
</dbReference>
<dbReference type="AlphaFoldDB" id="K1T4X2"/>